<organism evidence="1">
    <name type="scientific">Macaca fascicularis</name>
    <name type="common">Crab-eating macaque</name>
    <name type="synonym">Cynomolgus monkey</name>
    <dbReference type="NCBI Taxonomy" id="9541"/>
    <lineage>
        <taxon>Eukaryota</taxon>
        <taxon>Metazoa</taxon>
        <taxon>Chordata</taxon>
        <taxon>Craniata</taxon>
        <taxon>Vertebrata</taxon>
        <taxon>Euteleostomi</taxon>
        <taxon>Mammalia</taxon>
        <taxon>Eutheria</taxon>
        <taxon>Euarchontoglires</taxon>
        <taxon>Primates</taxon>
        <taxon>Haplorrhini</taxon>
        <taxon>Catarrhini</taxon>
        <taxon>Cercopithecidae</taxon>
        <taxon>Cercopithecinae</taxon>
        <taxon>Macaca</taxon>
    </lineage>
</organism>
<dbReference type="EMBL" id="AB173828">
    <property type="protein sequence ID" value="BAE90890.1"/>
    <property type="molecule type" value="mRNA"/>
</dbReference>
<evidence type="ECO:0000313" key="1">
    <source>
        <dbReference type="EMBL" id="BAE90890.1"/>
    </source>
</evidence>
<sequence>MMSLEFPSANNSMLHTTNHSMEPTVINESVRSYISTKVRNNKIKYYGYD</sequence>
<protein>
    <submittedName>
        <fullName evidence="1">Macaca fascicularis brain cDNA clone: QmoA-10537, similar to human hypothetical gene supported by AK124171 (LOC401271), mRNA, RefSeq: XM_376527.1</fullName>
    </submittedName>
</protein>
<name>I7GJ16_MACFA</name>
<reference evidence="1" key="1">
    <citation type="journal article" date="2007" name="PLoS Biol.">
        <title>Rate of evolution in brain-expressed genes in humans and other primates.</title>
        <authorList>
            <person name="Wang H.-Y."/>
            <person name="Chien H.-C."/>
            <person name="Osada N."/>
            <person name="Hashimoto K."/>
            <person name="Sugano S."/>
            <person name="Gojobori T."/>
            <person name="Chou C.-K."/>
            <person name="Tsai S.-F."/>
            <person name="Wu C.-I."/>
            <person name="Shen C.-K.J."/>
        </authorList>
    </citation>
    <scope>NUCLEOTIDE SEQUENCE</scope>
</reference>
<dbReference type="AlphaFoldDB" id="I7GJ16"/>
<accession>I7GJ16</accession>
<proteinExistence type="evidence at transcript level"/>